<dbReference type="InterPro" id="IPR000072">
    <property type="entry name" value="PDGF/VEGF_dom"/>
</dbReference>
<dbReference type="GO" id="GO:0050930">
    <property type="term" value="P:induction of positive chemotaxis"/>
    <property type="evidence" value="ECO:0007669"/>
    <property type="project" value="TreeGrafter"/>
</dbReference>
<evidence type="ECO:0000256" key="1">
    <source>
        <dbReference type="ARBA" id="ARBA00023030"/>
    </source>
</evidence>
<dbReference type="GO" id="GO:0060754">
    <property type="term" value="P:positive regulation of mast cell chemotaxis"/>
    <property type="evidence" value="ECO:0007669"/>
    <property type="project" value="TreeGrafter"/>
</dbReference>
<dbReference type="GO" id="GO:0048010">
    <property type="term" value="P:vascular endothelial growth factor receptor signaling pathway"/>
    <property type="evidence" value="ECO:0007669"/>
    <property type="project" value="TreeGrafter"/>
</dbReference>
<keyword evidence="4" id="KW-0732">Signal</keyword>
<dbReference type="Gene3D" id="2.10.90.10">
    <property type="entry name" value="Cystine-knot cytokines"/>
    <property type="match status" value="1"/>
</dbReference>
<dbReference type="InterPro" id="IPR029034">
    <property type="entry name" value="Cystine-knot_cytokine"/>
</dbReference>
<dbReference type="SUPFAM" id="SSF57593">
    <property type="entry name" value="Heparin-binding domain from vascular endothelial growth factor"/>
    <property type="match status" value="1"/>
</dbReference>
<feature type="domain" description="Platelet-derived growth factor (PDGF) family profile" evidence="5">
    <location>
        <begin position="43"/>
        <end position="140"/>
    </location>
</feature>
<dbReference type="GO" id="GO:0001666">
    <property type="term" value="P:response to hypoxia"/>
    <property type="evidence" value="ECO:0007669"/>
    <property type="project" value="TreeGrafter"/>
</dbReference>
<dbReference type="GO" id="GO:0038084">
    <property type="term" value="P:vascular endothelial growth factor signaling pathway"/>
    <property type="evidence" value="ECO:0007669"/>
    <property type="project" value="TreeGrafter"/>
</dbReference>
<dbReference type="SMART" id="SM00141">
    <property type="entry name" value="PDGF"/>
    <property type="match status" value="1"/>
</dbReference>
<organism evidence="6 7">
    <name type="scientific">Podarcis lilfordi</name>
    <name type="common">Lilford's wall lizard</name>
    <dbReference type="NCBI Taxonomy" id="74358"/>
    <lineage>
        <taxon>Eukaryota</taxon>
        <taxon>Metazoa</taxon>
        <taxon>Chordata</taxon>
        <taxon>Craniata</taxon>
        <taxon>Vertebrata</taxon>
        <taxon>Euteleostomi</taxon>
        <taxon>Lepidosauria</taxon>
        <taxon>Squamata</taxon>
        <taxon>Bifurcata</taxon>
        <taxon>Unidentata</taxon>
        <taxon>Episquamata</taxon>
        <taxon>Laterata</taxon>
        <taxon>Lacertibaenia</taxon>
        <taxon>Lacertidae</taxon>
        <taxon>Podarcis</taxon>
    </lineage>
</organism>
<dbReference type="InterPro" id="IPR050507">
    <property type="entry name" value="PDGF/VEGF_growth_factor"/>
</dbReference>
<dbReference type="Proteomes" id="UP001178461">
    <property type="component" value="Chromosome 16"/>
</dbReference>
<reference evidence="6" key="1">
    <citation type="submission" date="2022-12" db="EMBL/GenBank/DDBJ databases">
        <authorList>
            <person name="Alioto T."/>
            <person name="Alioto T."/>
            <person name="Gomez Garrido J."/>
        </authorList>
    </citation>
    <scope>NUCLEOTIDE SEQUENCE</scope>
</reference>
<feature type="chain" id="PRO_5041398654" evidence="4">
    <location>
        <begin position="24"/>
        <end position="203"/>
    </location>
</feature>
<dbReference type="GO" id="GO:0002040">
    <property type="term" value="P:sprouting angiogenesis"/>
    <property type="evidence" value="ECO:0007669"/>
    <property type="project" value="TreeGrafter"/>
</dbReference>
<dbReference type="GO" id="GO:0005172">
    <property type="term" value="F:vascular endothelial growth factor receptor binding"/>
    <property type="evidence" value="ECO:0007669"/>
    <property type="project" value="TreeGrafter"/>
</dbReference>
<protein>
    <submittedName>
        <fullName evidence="6">Vascular endothelial growth factor B isoform X2</fullName>
    </submittedName>
</protein>
<comment type="similarity">
    <text evidence="3">Belongs to the PDGF/VEGF growth factor family.</text>
</comment>
<dbReference type="GO" id="GO:0008083">
    <property type="term" value="F:growth factor activity"/>
    <property type="evidence" value="ECO:0007669"/>
    <property type="project" value="UniProtKB-KW"/>
</dbReference>
<accession>A0AA35PRV7</accession>
<dbReference type="Pfam" id="PF00341">
    <property type="entry name" value="PDGF"/>
    <property type="match status" value="1"/>
</dbReference>
<dbReference type="GO" id="GO:0008201">
    <property type="term" value="F:heparin binding"/>
    <property type="evidence" value="ECO:0007669"/>
    <property type="project" value="InterPro"/>
</dbReference>
<name>A0AA35PRV7_9SAUR</name>
<dbReference type="GO" id="GO:0045766">
    <property type="term" value="P:positive regulation of angiogenesis"/>
    <property type="evidence" value="ECO:0007669"/>
    <property type="project" value="TreeGrafter"/>
</dbReference>
<keyword evidence="2" id="KW-1015">Disulfide bond</keyword>
<dbReference type="PANTHER" id="PTHR12025">
    <property type="entry name" value="VASCULAR ENDOTHELIAL GROWTH FACTOR"/>
    <property type="match status" value="1"/>
</dbReference>
<keyword evidence="7" id="KW-1185">Reference proteome</keyword>
<feature type="signal peptide" evidence="4">
    <location>
        <begin position="1"/>
        <end position="23"/>
    </location>
</feature>
<evidence type="ECO:0000256" key="3">
    <source>
        <dbReference type="RuleBase" id="RU003818"/>
    </source>
</evidence>
<dbReference type="AlphaFoldDB" id="A0AA35PRV7"/>
<evidence type="ECO:0000256" key="4">
    <source>
        <dbReference type="SAM" id="SignalP"/>
    </source>
</evidence>
<gene>
    <name evidence="6" type="ORF">PODLI_1B006886</name>
</gene>
<evidence type="ECO:0000259" key="5">
    <source>
        <dbReference type="PROSITE" id="PS50278"/>
    </source>
</evidence>
<dbReference type="SUPFAM" id="SSF57501">
    <property type="entry name" value="Cystine-knot cytokines"/>
    <property type="match status" value="1"/>
</dbReference>
<dbReference type="EMBL" id="OX395143">
    <property type="protein sequence ID" value="CAI5798129.1"/>
    <property type="molecule type" value="Genomic_DNA"/>
</dbReference>
<keyword evidence="1 3" id="KW-0339">Growth factor</keyword>
<dbReference type="Gene3D" id="2.10.160.10">
    <property type="entry name" value="Vascular endothelial growth factor, heparin-binding domain"/>
    <property type="match status" value="1"/>
</dbReference>
<dbReference type="GO" id="GO:0042056">
    <property type="term" value="F:chemoattractant activity"/>
    <property type="evidence" value="ECO:0007669"/>
    <property type="project" value="TreeGrafter"/>
</dbReference>
<sequence>MNAPCGALQLFLATTLQLHYCAATTILPHPTNEMEPVVEPVTEVVRFLEVFSRSACQAKETMVSLDKEYPDLVISHLIVPSCVALKRCVGCCADESAQCMPSRTYTVTMEVLLLSKFQRSHLQQLTFEEHATCECRPKEVYRLPTHSPSCAPCPDRKKRVNPLTCECVCKRDSVRCQQRGWEFNKATCRCVKHRRRSGRKAKA</sequence>
<dbReference type="GO" id="GO:0005615">
    <property type="term" value="C:extracellular space"/>
    <property type="evidence" value="ECO:0007669"/>
    <property type="project" value="TreeGrafter"/>
</dbReference>
<evidence type="ECO:0000313" key="7">
    <source>
        <dbReference type="Proteomes" id="UP001178461"/>
    </source>
</evidence>
<evidence type="ECO:0000256" key="2">
    <source>
        <dbReference type="ARBA" id="ARBA00023157"/>
    </source>
</evidence>
<dbReference type="PROSITE" id="PS50278">
    <property type="entry name" value="PDGF_2"/>
    <property type="match status" value="1"/>
</dbReference>
<proteinExistence type="inferred from homology"/>
<dbReference type="GO" id="GO:0001938">
    <property type="term" value="P:positive regulation of endothelial cell proliferation"/>
    <property type="evidence" value="ECO:0007669"/>
    <property type="project" value="TreeGrafter"/>
</dbReference>
<dbReference type="PANTHER" id="PTHR12025:SF12">
    <property type="entry name" value="VASCULAR ENDOTHELIAL GROWTH FACTOR B"/>
    <property type="match status" value="1"/>
</dbReference>
<evidence type="ECO:0000313" key="6">
    <source>
        <dbReference type="EMBL" id="CAI5798129.1"/>
    </source>
</evidence>
<dbReference type="GO" id="GO:0016020">
    <property type="term" value="C:membrane"/>
    <property type="evidence" value="ECO:0007669"/>
    <property type="project" value="InterPro"/>
</dbReference>
<dbReference type="InterPro" id="IPR036841">
    <property type="entry name" value="VEGF_C_sf"/>
</dbReference>